<dbReference type="GO" id="GO:0016020">
    <property type="term" value="C:membrane"/>
    <property type="evidence" value="ECO:0007669"/>
    <property type="project" value="UniProtKB-SubCell"/>
</dbReference>
<evidence type="ECO:0000259" key="7">
    <source>
        <dbReference type="PROSITE" id="PS50850"/>
    </source>
</evidence>
<dbReference type="InterPro" id="IPR036259">
    <property type="entry name" value="MFS_trans_sf"/>
</dbReference>
<accession>A0A4U0WTG5</accession>
<evidence type="ECO:0000256" key="2">
    <source>
        <dbReference type="ARBA" id="ARBA00010992"/>
    </source>
</evidence>
<dbReference type="PANTHER" id="PTHR48022:SF14">
    <property type="entry name" value="MAJOR FACILITATOR SUPERFAMILY (MFS) PROFILE DOMAIN-CONTAINING PROTEIN-RELATED"/>
    <property type="match status" value="1"/>
</dbReference>
<keyword evidence="5 6" id="KW-0472">Membrane</keyword>
<keyword evidence="3 6" id="KW-0812">Transmembrane</keyword>
<evidence type="ECO:0000256" key="6">
    <source>
        <dbReference type="SAM" id="Phobius"/>
    </source>
</evidence>
<organism evidence="8 9">
    <name type="scientific">Cryomyces minteri</name>
    <dbReference type="NCBI Taxonomy" id="331657"/>
    <lineage>
        <taxon>Eukaryota</taxon>
        <taxon>Fungi</taxon>
        <taxon>Dikarya</taxon>
        <taxon>Ascomycota</taxon>
        <taxon>Pezizomycotina</taxon>
        <taxon>Dothideomycetes</taxon>
        <taxon>Dothideomycetes incertae sedis</taxon>
        <taxon>Cryomyces</taxon>
    </lineage>
</organism>
<dbReference type="Gene3D" id="1.20.1250.20">
    <property type="entry name" value="MFS general substrate transporter like domains"/>
    <property type="match status" value="2"/>
</dbReference>
<dbReference type="EMBL" id="NAJN01000974">
    <property type="protein sequence ID" value="TKA66892.1"/>
    <property type="molecule type" value="Genomic_DNA"/>
</dbReference>
<dbReference type="Pfam" id="PF00083">
    <property type="entry name" value="Sugar_tr"/>
    <property type="match status" value="1"/>
</dbReference>
<dbReference type="PROSITE" id="PS50850">
    <property type="entry name" value="MFS"/>
    <property type="match status" value="1"/>
</dbReference>
<dbReference type="STRING" id="331657.A0A4U0WTG5"/>
<evidence type="ECO:0000256" key="4">
    <source>
        <dbReference type="ARBA" id="ARBA00022989"/>
    </source>
</evidence>
<dbReference type="SUPFAM" id="SSF103473">
    <property type="entry name" value="MFS general substrate transporter"/>
    <property type="match status" value="1"/>
</dbReference>
<feature type="domain" description="Major facilitator superfamily (MFS) profile" evidence="7">
    <location>
        <begin position="1"/>
        <end position="161"/>
    </location>
</feature>
<dbReference type="Proteomes" id="UP000308768">
    <property type="component" value="Unassembled WGS sequence"/>
</dbReference>
<proteinExistence type="inferred from homology"/>
<reference evidence="8 9" key="1">
    <citation type="submission" date="2017-03" db="EMBL/GenBank/DDBJ databases">
        <title>Genomes of endolithic fungi from Antarctica.</title>
        <authorList>
            <person name="Coleine C."/>
            <person name="Masonjones S."/>
            <person name="Stajich J.E."/>
        </authorList>
    </citation>
    <scope>NUCLEOTIDE SEQUENCE [LARGE SCALE GENOMIC DNA]</scope>
    <source>
        <strain evidence="8 9">CCFEE 5187</strain>
    </source>
</reference>
<evidence type="ECO:0000313" key="8">
    <source>
        <dbReference type="EMBL" id="TKA66892.1"/>
    </source>
</evidence>
<dbReference type="InterPro" id="IPR050360">
    <property type="entry name" value="MFS_Sugar_Transporters"/>
</dbReference>
<dbReference type="AlphaFoldDB" id="A0A4U0WTG5"/>
<comment type="caution">
    <text evidence="8">The sequence shown here is derived from an EMBL/GenBank/DDBJ whole genome shotgun (WGS) entry which is preliminary data.</text>
</comment>
<evidence type="ECO:0000256" key="3">
    <source>
        <dbReference type="ARBA" id="ARBA00022692"/>
    </source>
</evidence>
<dbReference type="InterPro" id="IPR005829">
    <property type="entry name" value="Sugar_transporter_CS"/>
</dbReference>
<dbReference type="PROSITE" id="PS00216">
    <property type="entry name" value="SUGAR_TRANSPORT_1"/>
    <property type="match status" value="1"/>
</dbReference>
<dbReference type="GO" id="GO:0005351">
    <property type="term" value="F:carbohydrate:proton symporter activity"/>
    <property type="evidence" value="ECO:0007669"/>
    <property type="project" value="TreeGrafter"/>
</dbReference>
<evidence type="ECO:0000256" key="5">
    <source>
        <dbReference type="ARBA" id="ARBA00023136"/>
    </source>
</evidence>
<dbReference type="InterPro" id="IPR020846">
    <property type="entry name" value="MFS_dom"/>
</dbReference>
<sequence length="201" mass="22159">MGLMVFQQFVGINALIHCNPTLFQTMGLDHSMQLIMSGVLNITQLVGVSSSIWSMDRYGRRPLLLWGSALMFVSHFVIAILVAFGASWGPVPWAMPAEIFPSSLRAKGVALSTCSNWLNNFIIGLITPPLVQNTGFGACVFSAVFCLLSGVWTFFFVPETMARTLEQMDDVFKDVRGEEEFAKRKRLEKAIVAKGDAPAYA</sequence>
<dbReference type="InterPro" id="IPR005828">
    <property type="entry name" value="MFS_sugar_transport-like"/>
</dbReference>
<dbReference type="OrthoDB" id="8120565at2759"/>
<evidence type="ECO:0000313" key="9">
    <source>
        <dbReference type="Proteomes" id="UP000308768"/>
    </source>
</evidence>
<comment type="subcellular location">
    <subcellularLocation>
        <location evidence="1">Membrane</location>
        <topology evidence="1">Multi-pass membrane protein</topology>
    </subcellularLocation>
</comment>
<gene>
    <name evidence="8" type="ORF">B0A49_05774</name>
</gene>
<keyword evidence="4 6" id="KW-1133">Transmembrane helix</keyword>
<feature type="transmembrane region" description="Helical" evidence="6">
    <location>
        <begin position="32"/>
        <end position="52"/>
    </location>
</feature>
<comment type="similarity">
    <text evidence="2">Belongs to the major facilitator superfamily. Sugar transporter (TC 2.A.1.1) family.</text>
</comment>
<feature type="transmembrane region" description="Helical" evidence="6">
    <location>
        <begin position="64"/>
        <end position="86"/>
    </location>
</feature>
<evidence type="ECO:0000256" key="1">
    <source>
        <dbReference type="ARBA" id="ARBA00004141"/>
    </source>
</evidence>
<dbReference type="PANTHER" id="PTHR48022">
    <property type="entry name" value="PLASTIDIC GLUCOSE TRANSPORTER 4"/>
    <property type="match status" value="1"/>
</dbReference>
<feature type="transmembrane region" description="Helical" evidence="6">
    <location>
        <begin position="135"/>
        <end position="157"/>
    </location>
</feature>
<protein>
    <recommendedName>
        <fullName evidence="7">Major facilitator superfamily (MFS) profile domain-containing protein</fullName>
    </recommendedName>
</protein>
<keyword evidence="9" id="KW-1185">Reference proteome</keyword>
<name>A0A4U0WTG5_9PEZI</name>